<dbReference type="Gene3D" id="3.40.1360.10">
    <property type="match status" value="1"/>
</dbReference>
<reference evidence="3 4" key="1">
    <citation type="submission" date="2018-09" db="EMBL/GenBank/DDBJ databases">
        <title>Evolutionary history of phycoerythrin pigmentation in the water bloom-forming cyanobacterium Microcystis aeruginosa.</title>
        <authorList>
            <person name="Tanabe Y."/>
            <person name="Tanabe Y."/>
            <person name="Yamaguchi H."/>
        </authorList>
    </citation>
    <scope>NUCLEOTIDE SEQUENCE [LARGE SCALE GENOMIC DNA]</scope>
    <source>
        <strain evidence="3 4">NIES-2519</strain>
    </source>
</reference>
<feature type="domain" description="Helicase/UvrB N-terminal" evidence="1">
    <location>
        <begin position="317"/>
        <end position="367"/>
    </location>
</feature>
<evidence type="ECO:0000313" key="4">
    <source>
        <dbReference type="Proteomes" id="UP000323569"/>
    </source>
</evidence>
<name>A0A5A5R997_MICAE</name>
<dbReference type="AlphaFoldDB" id="A0A5A5R997"/>
<evidence type="ECO:0000313" key="3">
    <source>
        <dbReference type="EMBL" id="GCA71379.1"/>
    </source>
</evidence>
<sequence length="618" mass="69452">MKYLEEWRDSGVDAELIALNVTGLAGLSPSEYLLYSQELPRRNDGRVRDSILKRYEHTSQGGWWCSGIDLLTGNYDLWGCFKPDFPRLSFDKAKPIKYEHPPQTPTGVFALRVPQKIWQRIAQSISVNILTEEVDNKQEDLGFWSWVIKHPEIPICITEGAKKAGALLTAGYVTIALPGIHNGYRTPKNELGRRIGKSHLIPQLEKLANSGRKIYLVFDQETKPKTQQAVNLALQRMGYLFSQANCEVKVVTWDAADGKGVDDLLINRGEDYFQQVYQKATSWEIWKAASLNRLTLSPHLELNSRYLPDMSIPTSAQLMAIKSAKGTGKTEFLAKIVKQAIANQQKVLVIGHRVKLVEELCQRFGLNYISQVRDNPSAQIYGYGLCIDSLHPQSQAKFKAEDWQGAIIIIDEIEQVLWHGLNGDTCKTNRVAILKSLKSLLQTVVSSGGKILVADADLSDISLEYLTSLAAIEIETFLINNEWKPSYQQAWRVYNYSDNTPQQLVKDLVKHIKDGGKPFVCLSAQKLTSKWGTITLESYLKKQFPQKKILRIDSESLQDSSHDAYQAIGNLNQLLINYDMVVASPAIETGISIDIQQHFTSVWCLAQGIQTGSISPLQ</sequence>
<dbReference type="Pfam" id="PF12965">
    <property type="entry name" value="DUF3854"/>
    <property type="match status" value="1"/>
</dbReference>
<evidence type="ECO:0000259" key="1">
    <source>
        <dbReference type="Pfam" id="PF04851"/>
    </source>
</evidence>
<dbReference type="InterPro" id="IPR049996">
    <property type="entry name" value="Slr7037-like"/>
</dbReference>
<dbReference type="InterPro" id="IPR034154">
    <property type="entry name" value="TOPRIM_DnaG/twinkle"/>
</dbReference>
<dbReference type="GO" id="GO:0003677">
    <property type="term" value="F:DNA binding"/>
    <property type="evidence" value="ECO:0007669"/>
    <property type="project" value="InterPro"/>
</dbReference>
<dbReference type="Gene3D" id="3.40.50.300">
    <property type="entry name" value="P-loop containing nucleotide triphosphate hydrolases"/>
    <property type="match status" value="1"/>
</dbReference>
<feature type="domain" description="DUF3854" evidence="2">
    <location>
        <begin position="143"/>
        <end position="271"/>
    </location>
</feature>
<dbReference type="GO" id="GO:0005524">
    <property type="term" value="F:ATP binding"/>
    <property type="evidence" value="ECO:0007669"/>
    <property type="project" value="InterPro"/>
</dbReference>
<dbReference type="InterPro" id="IPR006935">
    <property type="entry name" value="Helicase/UvrB_N"/>
</dbReference>
<protein>
    <recommendedName>
        <fullName evidence="5">DUF3854 domain-containing protein</fullName>
    </recommendedName>
</protein>
<dbReference type="PANTHER" id="PTHR34985:SF1">
    <property type="entry name" value="SLR0554 PROTEIN"/>
    <property type="match status" value="1"/>
</dbReference>
<dbReference type="GO" id="GO:0016787">
    <property type="term" value="F:hydrolase activity"/>
    <property type="evidence" value="ECO:0007669"/>
    <property type="project" value="InterPro"/>
</dbReference>
<evidence type="ECO:0008006" key="5">
    <source>
        <dbReference type="Google" id="ProtNLM"/>
    </source>
</evidence>
<proteinExistence type="predicted"/>
<dbReference type="InterPro" id="IPR024385">
    <property type="entry name" value="DUF3854"/>
</dbReference>
<accession>A0A5A5R997</accession>
<dbReference type="CDD" id="cd01029">
    <property type="entry name" value="TOPRIM_primases"/>
    <property type="match status" value="1"/>
</dbReference>
<dbReference type="Pfam" id="PF04851">
    <property type="entry name" value="ResIII"/>
    <property type="match status" value="1"/>
</dbReference>
<gene>
    <name evidence="3" type="ORF">MiYa_02918</name>
</gene>
<dbReference type="InterPro" id="IPR027417">
    <property type="entry name" value="P-loop_NTPase"/>
</dbReference>
<comment type="caution">
    <text evidence="3">The sequence shown here is derived from an EMBL/GenBank/DDBJ whole genome shotgun (WGS) entry which is preliminary data.</text>
</comment>
<dbReference type="EMBL" id="BHVO01000052">
    <property type="protein sequence ID" value="GCA71379.1"/>
    <property type="molecule type" value="Genomic_DNA"/>
</dbReference>
<dbReference type="NCBIfam" id="NF042913">
    <property type="entry name" value="CyRepA1"/>
    <property type="match status" value="1"/>
</dbReference>
<dbReference type="SUPFAM" id="SSF52540">
    <property type="entry name" value="P-loop containing nucleoside triphosphate hydrolases"/>
    <property type="match status" value="1"/>
</dbReference>
<dbReference type="Proteomes" id="UP000323569">
    <property type="component" value="Unassembled WGS sequence"/>
</dbReference>
<dbReference type="PANTHER" id="PTHR34985">
    <property type="entry name" value="SLR0554 PROTEIN"/>
    <property type="match status" value="1"/>
</dbReference>
<evidence type="ECO:0000259" key="2">
    <source>
        <dbReference type="Pfam" id="PF12965"/>
    </source>
</evidence>
<organism evidence="3 4">
    <name type="scientific">Microcystis aeruginosa NIES-2519</name>
    <dbReference type="NCBI Taxonomy" id="2303981"/>
    <lineage>
        <taxon>Bacteria</taxon>
        <taxon>Bacillati</taxon>
        <taxon>Cyanobacteriota</taxon>
        <taxon>Cyanophyceae</taxon>
        <taxon>Oscillatoriophycideae</taxon>
        <taxon>Chroococcales</taxon>
        <taxon>Microcystaceae</taxon>
        <taxon>Microcystis</taxon>
    </lineage>
</organism>